<accession>A0A8W8NSW4</accession>
<name>A0A8W8NSW4_MAGGI</name>
<dbReference type="GO" id="GO:0098609">
    <property type="term" value="P:cell-cell adhesion"/>
    <property type="evidence" value="ECO:0007669"/>
    <property type="project" value="TreeGrafter"/>
</dbReference>
<reference evidence="1" key="1">
    <citation type="submission" date="2022-08" db="UniProtKB">
        <authorList>
            <consortium name="EnsemblMetazoa"/>
        </authorList>
    </citation>
    <scope>IDENTIFICATION</scope>
    <source>
        <strain evidence="1">05x7-T-G4-1.051#20</strain>
    </source>
</reference>
<organism evidence="1 2">
    <name type="scientific">Magallana gigas</name>
    <name type="common">Pacific oyster</name>
    <name type="synonym">Crassostrea gigas</name>
    <dbReference type="NCBI Taxonomy" id="29159"/>
    <lineage>
        <taxon>Eukaryota</taxon>
        <taxon>Metazoa</taxon>
        <taxon>Spiralia</taxon>
        <taxon>Lophotrochozoa</taxon>
        <taxon>Mollusca</taxon>
        <taxon>Bivalvia</taxon>
        <taxon>Autobranchia</taxon>
        <taxon>Pteriomorphia</taxon>
        <taxon>Ostreida</taxon>
        <taxon>Ostreoidea</taxon>
        <taxon>Ostreidae</taxon>
        <taxon>Magallana</taxon>
    </lineage>
</organism>
<dbReference type="EnsemblMetazoa" id="G7260.1">
    <property type="protein sequence ID" value="G7260.1:cds"/>
    <property type="gene ID" value="G7260"/>
</dbReference>
<dbReference type="PANTHER" id="PTHR19981:SF1">
    <property type="entry name" value="RHEA, ISOFORM B"/>
    <property type="match status" value="1"/>
</dbReference>
<dbReference type="GO" id="GO:0005737">
    <property type="term" value="C:cytoplasm"/>
    <property type="evidence" value="ECO:0007669"/>
    <property type="project" value="TreeGrafter"/>
</dbReference>
<dbReference type="PANTHER" id="PTHR19981">
    <property type="entry name" value="TALIN"/>
    <property type="match status" value="1"/>
</dbReference>
<dbReference type="GO" id="GO:0005925">
    <property type="term" value="C:focal adhesion"/>
    <property type="evidence" value="ECO:0007669"/>
    <property type="project" value="TreeGrafter"/>
</dbReference>
<dbReference type="GO" id="GO:0030036">
    <property type="term" value="P:actin cytoskeleton organization"/>
    <property type="evidence" value="ECO:0007669"/>
    <property type="project" value="TreeGrafter"/>
</dbReference>
<dbReference type="GO" id="GO:0005178">
    <property type="term" value="F:integrin binding"/>
    <property type="evidence" value="ECO:0007669"/>
    <property type="project" value="TreeGrafter"/>
</dbReference>
<dbReference type="GO" id="GO:0005886">
    <property type="term" value="C:plasma membrane"/>
    <property type="evidence" value="ECO:0007669"/>
    <property type="project" value="TreeGrafter"/>
</dbReference>
<evidence type="ECO:0000313" key="2">
    <source>
        <dbReference type="Proteomes" id="UP000005408"/>
    </source>
</evidence>
<keyword evidence="2" id="KW-1185">Reference proteome</keyword>
<dbReference type="Proteomes" id="UP000005408">
    <property type="component" value="Unassembled WGS sequence"/>
</dbReference>
<evidence type="ECO:0008006" key="3">
    <source>
        <dbReference type="Google" id="ProtNLM"/>
    </source>
</evidence>
<dbReference type="Gene3D" id="3.10.20.90">
    <property type="entry name" value="Phosphatidylinositol 3-kinase Catalytic Subunit, Chain A, domain 1"/>
    <property type="match status" value="1"/>
</dbReference>
<evidence type="ECO:0000313" key="1">
    <source>
        <dbReference type="EnsemblMetazoa" id="G7260.1:cds"/>
    </source>
</evidence>
<sequence>MCEAPVKASGRMVRLALNSSSVAAVVAFSGISNHEENYLVREMLDDKKEKTLTLRRDKSIAKDQKKLDEMRKKLHTEDDELEWLDHSRTLREQGVLDVDTTAEKDFLFLRPKCGPA</sequence>
<protein>
    <recommendedName>
        <fullName evidence="3">Talin-1</fullName>
    </recommendedName>
</protein>
<dbReference type="AlphaFoldDB" id="A0A8W8NSW4"/>
<proteinExistence type="predicted"/>